<dbReference type="PATRIC" id="fig|1365253.3.peg.4860"/>
<dbReference type="GO" id="GO:0006974">
    <property type="term" value="P:DNA damage response"/>
    <property type="evidence" value="ECO:0007669"/>
    <property type="project" value="TreeGrafter"/>
</dbReference>
<dbReference type="Pfam" id="PF05360">
    <property type="entry name" value="YiaAB"/>
    <property type="match status" value="2"/>
</dbReference>
<reference evidence="3 4" key="1">
    <citation type="submission" date="2013-07" db="EMBL/GenBank/DDBJ databases">
        <title>Comparative Genomic and Metabolomic Analysis of Twelve Strains of Pseudoalteromonas luteoviolacea.</title>
        <authorList>
            <person name="Vynne N.G."/>
            <person name="Mansson M."/>
            <person name="Gram L."/>
        </authorList>
    </citation>
    <scope>NUCLEOTIDE SEQUENCE [LARGE SCALE GENOMIC DNA]</scope>
    <source>
        <strain evidence="3 4">NCIMB 1942</strain>
    </source>
</reference>
<dbReference type="InterPro" id="IPR008024">
    <property type="entry name" value="YiaAB"/>
</dbReference>
<dbReference type="NCBIfam" id="NF008482">
    <property type="entry name" value="PRK11383.1"/>
    <property type="match status" value="1"/>
</dbReference>
<gene>
    <name evidence="3" type="ORF">N482_20115</name>
</gene>
<keyword evidence="1" id="KW-0812">Transmembrane</keyword>
<sequence length="153" mass="16744">MEQSSNSLYTPSKAFSIASVAVLVIGIATYMVGLFNAQMLLNEKGYYLIVLMYGLFSAVSLQKSIRDKKENIPTSKIYHLLSMISTAAAIVLLGVGLFNANLLLSEKGFYGIAYLMSLYAAVAVQKNIRDKEALKQNMPEVTKDANTDVTDSE</sequence>
<keyword evidence="1" id="KW-0472">Membrane</keyword>
<evidence type="ECO:0000313" key="4">
    <source>
        <dbReference type="Proteomes" id="UP000076587"/>
    </source>
</evidence>
<dbReference type="InterPro" id="IPR038972">
    <property type="entry name" value="YiaA-like"/>
</dbReference>
<feature type="domain" description="YiaAB two helix" evidence="2">
    <location>
        <begin position="80"/>
        <end position="130"/>
    </location>
</feature>
<proteinExistence type="predicted"/>
<dbReference type="Proteomes" id="UP000076587">
    <property type="component" value="Unassembled WGS sequence"/>
</dbReference>
<dbReference type="PANTHER" id="PTHR37290">
    <property type="entry name" value="INNER MEMBRANE PROTEIN YIAA-RELATED"/>
    <property type="match status" value="1"/>
</dbReference>
<evidence type="ECO:0000259" key="2">
    <source>
        <dbReference type="Pfam" id="PF05360"/>
    </source>
</evidence>
<feature type="transmembrane region" description="Helical" evidence="1">
    <location>
        <begin position="12"/>
        <end position="33"/>
    </location>
</feature>
<dbReference type="RefSeq" id="WP_063379125.1">
    <property type="nucleotide sequence ID" value="NZ_AUXT01000214.1"/>
</dbReference>
<evidence type="ECO:0000256" key="1">
    <source>
        <dbReference type="SAM" id="Phobius"/>
    </source>
</evidence>
<dbReference type="OrthoDB" id="3295178at2"/>
<dbReference type="EMBL" id="AUXT01000214">
    <property type="protein sequence ID" value="KZN41585.1"/>
    <property type="molecule type" value="Genomic_DNA"/>
</dbReference>
<name>A0A166Y9C2_9GAMM</name>
<keyword evidence="1" id="KW-1133">Transmembrane helix</keyword>
<feature type="transmembrane region" description="Helical" evidence="1">
    <location>
        <begin position="45"/>
        <end position="65"/>
    </location>
</feature>
<feature type="transmembrane region" description="Helical" evidence="1">
    <location>
        <begin position="109"/>
        <end position="128"/>
    </location>
</feature>
<accession>A0A166Y9C2</accession>
<evidence type="ECO:0000313" key="3">
    <source>
        <dbReference type="EMBL" id="KZN41585.1"/>
    </source>
</evidence>
<dbReference type="AlphaFoldDB" id="A0A166Y9C2"/>
<dbReference type="PANTHER" id="PTHR37290:SF1">
    <property type="entry name" value="INNER MEMBRANE PROTEIN YIAA"/>
    <property type="match status" value="1"/>
</dbReference>
<dbReference type="GO" id="GO:0005886">
    <property type="term" value="C:plasma membrane"/>
    <property type="evidence" value="ECO:0007669"/>
    <property type="project" value="TreeGrafter"/>
</dbReference>
<feature type="transmembrane region" description="Helical" evidence="1">
    <location>
        <begin position="77"/>
        <end position="97"/>
    </location>
</feature>
<organism evidence="3 4">
    <name type="scientific">Pseudoalteromonas luteoviolacea NCIMB 1942</name>
    <dbReference type="NCBI Taxonomy" id="1365253"/>
    <lineage>
        <taxon>Bacteria</taxon>
        <taxon>Pseudomonadati</taxon>
        <taxon>Pseudomonadota</taxon>
        <taxon>Gammaproteobacteria</taxon>
        <taxon>Alteromonadales</taxon>
        <taxon>Pseudoalteromonadaceae</taxon>
        <taxon>Pseudoalteromonas</taxon>
    </lineage>
</organism>
<comment type="caution">
    <text evidence="3">The sequence shown here is derived from an EMBL/GenBank/DDBJ whole genome shotgun (WGS) entry which is preliminary data.</text>
</comment>
<protein>
    <recommendedName>
        <fullName evidence="2">YiaAB two helix domain-containing protein</fullName>
    </recommendedName>
</protein>
<feature type="domain" description="YiaAB two helix" evidence="2">
    <location>
        <begin position="15"/>
        <end position="67"/>
    </location>
</feature>